<reference evidence="2 3" key="1">
    <citation type="journal article" date="2023" name="Life. Sci Alliance">
        <title>Evolutionary insights into 3D genome organization and epigenetic landscape of Vigna mungo.</title>
        <authorList>
            <person name="Junaid A."/>
            <person name="Singh B."/>
            <person name="Bhatia S."/>
        </authorList>
    </citation>
    <scope>NUCLEOTIDE SEQUENCE [LARGE SCALE GENOMIC DNA]</scope>
    <source>
        <strain evidence="2">Urdbean</strain>
    </source>
</reference>
<dbReference type="PANTHER" id="PTHR12097">
    <property type="entry name" value="SPLICING FACTOR 3B, SUBUNIT 1-RELATED"/>
    <property type="match status" value="1"/>
</dbReference>
<sequence>MQIFAKTLTRKVVALEMESSGTMGANGPVRHVRSLHVKIMSGRLHLVRPVHMVHSKRSLLGPGCQRALFRKPQRIIDGEDDYRRCRLNQIISPERHNPFVDGEKTSDPLVRTYGDIMREEALKREKEETLKAVSKKKKEEEEAAKATPPQQQQRRYRRNWINLLNNN</sequence>
<dbReference type="Proteomes" id="UP001374535">
    <property type="component" value="Chromosome 10"/>
</dbReference>
<dbReference type="AlphaFoldDB" id="A0AAQ3MPP7"/>
<evidence type="ECO:0000313" key="3">
    <source>
        <dbReference type="Proteomes" id="UP001374535"/>
    </source>
</evidence>
<evidence type="ECO:0000256" key="1">
    <source>
        <dbReference type="SAM" id="MobiDB-lite"/>
    </source>
</evidence>
<protein>
    <submittedName>
        <fullName evidence="2">Uncharacterized protein</fullName>
    </submittedName>
</protein>
<feature type="region of interest" description="Disordered" evidence="1">
    <location>
        <begin position="125"/>
        <end position="158"/>
    </location>
</feature>
<accession>A0AAQ3MPP7</accession>
<evidence type="ECO:0000313" key="2">
    <source>
        <dbReference type="EMBL" id="WVY94746.1"/>
    </source>
</evidence>
<gene>
    <name evidence="2" type="ORF">V8G54_033834</name>
</gene>
<dbReference type="InterPro" id="IPR038737">
    <property type="entry name" value="SF3b_su1-like"/>
</dbReference>
<proteinExistence type="predicted"/>
<dbReference type="EMBL" id="CP144691">
    <property type="protein sequence ID" value="WVY94746.1"/>
    <property type="molecule type" value="Genomic_DNA"/>
</dbReference>
<keyword evidence="3" id="KW-1185">Reference proteome</keyword>
<name>A0AAQ3MPP7_VIGMU</name>
<dbReference type="GO" id="GO:0003729">
    <property type="term" value="F:mRNA binding"/>
    <property type="evidence" value="ECO:0007669"/>
    <property type="project" value="InterPro"/>
</dbReference>
<organism evidence="2 3">
    <name type="scientific">Vigna mungo</name>
    <name type="common">Black gram</name>
    <name type="synonym">Phaseolus mungo</name>
    <dbReference type="NCBI Taxonomy" id="3915"/>
    <lineage>
        <taxon>Eukaryota</taxon>
        <taxon>Viridiplantae</taxon>
        <taxon>Streptophyta</taxon>
        <taxon>Embryophyta</taxon>
        <taxon>Tracheophyta</taxon>
        <taxon>Spermatophyta</taxon>
        <taxon>Magnoliopsida</taxon>
        <taxon>eudicotyledons</taxon>
        <taxon>Gunneridae</taxon>
        <taxon>Pentapetalae</taxon>
        <taxon>rosids</taxon>
        <taxon>fabids</taxon>
        <taxon>Fabales</taxon>
        <taxon>Fabaceae</taxon>
        <taxon>Papilionoideae</taxon>
        <taxon>50 kb inversion clade</taxon>
        <taxon>NPAAA clade</taxon>
        <taxon>indigoferoid/millettioid clade</taxon>
        <taxon>Phaseoleae</taxon>
        <taxon>Vigna</taxon>
    </lineage>
</organism>
<dbReference type="GO" id="GO:0000245">
    <property type="term" value="P:spliceosomal complex assembly"/>
    <property type="evidence" value="ECO:0007669"/>
    <property type="project" value="InterPro"/>
</dbReference>